<dbReference type="PANTHER" id="PTHR13939:SF0">
    <property type="entry name" value="NMN AMIDOHYDROLASE-LIKE PROTEIN YFAY"/>
    <property type="match status" value="1"/>
</dbReference>
<keyword evidence="3" id="KW-1185">Reference proteome</keyword>
<gene>
    <name evidence="2" type="ORF">SSA02_05680</name>
</gene>
<evidence type="ECO:0000313" key="3">
    <source>
        <dbReference type="Proteomes" id="UP000321405"/>
    </source>
</evidence>
<dbReference type="AlphaFoldDB" id="A0A511BMB8"/>
<dbReference type="RefSeq" id="WP_147092359.1">
    <property type="nucleotide sequence ID" value="NZ_BJVC01000001.1"/>
</dbReference>
<reference evidence="2 3" key="1">
    <citation type="submission" date="2019-07" db="EMBL/GenBank/DDBJ databases">
        <title>Whole genome shotgun sequence of Swaminathania salitolerans NBRC 104436.</title>
        <authorList>
            <person name="Hosoyama A."/>
            <person name="Uohara A."/>
            <person name="Ohji S."/>
            <person name="Ichikawa N."/>
        </authorList>
    </citation>
    <scope>NUCLEOTIDE SEQUENCE [LARGE SCALE GENOMIC DNA]</scope>
    <source>
        <strain evidence="2 3">NBRC 104436</strain>
    </source>
</reference>
<evidence type="ECO:0000259" key="1">
    <source>
        <dbReference type="SMART" id="SM00852"/>
    </source>
</evidence>
<dbReference type="Proteomes" id="UP000321405">
    <property type="component" value="Unassembled WGS sequence"/>
</dbReference>
<dbReference type="SMART" id="SM00852">
    <property type="entry name" value="MoCF_biosynth"/>
    <property type="match status" value="1"/>
</dbReference>
<accession>A0A511BMB8</accession>
<dbReference type="SUPFAM" id="SSF53218">
    <property type="entry name" value="Molybdenum cofactor biosynthesis proteins"/>
    <property type="match status" value="1"/>
</dbReference>
<dbReference type="CDD" id="cd00885">
    <property type="entry name" value="cinA"/>
    <property type="match status" value="1"/>
</dbReference>
<dbReference type="PANTHER" id="PTHR13939">
    <property type="entry name" value="NICOTINAMIDE-NUCLEOTIDE AMIDOHYDROLASE PNCC"/>
    <property type="match status" value="1"/>
</dbReference>
<sequence length="250" mass="26554">MPATACLLVIGNEILSGRTQDANIRFIASGLAEAGIALEEVRVIPDRTRRIVETVTTCRAQFDHVFTTGGIGPTHDDITAACVAEALGVPLEIHEESYRALETYLGREKFNKARQRMAMLPRGARPIPNSVSIAPGFSIANVHVMAGVPAIMQAMFRALIPTLEGGAPLCSVAWHSDLREGTLAEGLEALQNACPSLDLGSYPFDRADGRKGVTLVAKGYDRDAIAEAGEKIRALIESLGAVPVAGEPSP</sequence>
<evidence type="ECO:0000313" key="2">
    <source>
        <dbReference type="EMBL" id="GEL01405.1"/>
    </source>
</evidence>
<dbReference type="InterPro" id="IPR050101">
    <property type="entry name" value="CinA"/>
</dbReference>
<feature type="domain" description="MoaB/Mog" evidence="1">
    <location>
        <begin position="6"/>
        <end position="166"/>
    </location>
</feature>
<dbReference type="EMBL" id="BJVC01000001">
    <property type="protein sequence ID" value="GEL01405.1"/>
    <property type="molecule type" value="Genomic_DNA"/>
</dbReference>
<dbReference type="InterPro" id="IPR036425">
    <property type="entry name" value="MoaB/Mog-like_dom_sf"/>
</dbReference>
<protein>
    <submittedName>
        <fullName evidence="2">Molybdenum cofactor biosynthesis protein</fullName>
    </submittedName>
</protein>
<proteinExistence type="predicted"/>
<dbReference type="InterPro" id="IPR056596">
    <property type="entry name" value="FLAD1_M"/>
</dbReference>
<dbReference type="OrthoDB" id="9801454at2"/>
<dbReference type="Gene3D" id="3.40.980.10">
    <property type="entry name" value="MoaB/Mog-like domain"/>
    <property type="match status" value="1"/>
</dbReference>
<comment type="caution">
    <text evidence="2">The sequence shown here is derived from an EMBL/GenBank/DDBJ whole genome shotgun (WGS) entry which is preliminary data.</text>
</comment>
<dbReference type="Pfam" id="PF00994">
    <property type="entry name" value="MoCF_biosynth"/>
    <property type="match status" value="1"/>
</dbReference>
<organism evidence="2 3">
    <name type="scientific">Swaminathania salitolerans</name>
    <dbReference type="NCBI Taxonomy" id="182838"/>
    <lineage>
        <taxon>Bacteria</taxon>
        <taxon>Pseudomonadati</taxon>
        <taxon>Pseudomonadota</taxon>
        <taxon>Alphaproteobacteria</taxon>
        <taxon>Acetobacterales</taxon>
        <taxon>Acetobacteraceae</taxon>
        <taxon>Swaminathania</taxon>
    </lineage>
</organism>
<name>A0A511BMB8_9PROT</name>
<dbReference type="Pfam" id="PF24102">
    <property type="entry name" value="FLAD1_M"/>
    <property type="match status" value="1"/>
</dbReference>
<dbReference type="InterPro" id="IPR001453">
    <property type="entry name" value="MoaB/Mog_dom"/>
</dbReference>